<evidence type="ECO:0000313" key="2">
    <source>
        <dbReference type="EMBL" id="KRX33680.1"/>
    </source>
</evidence>
<dbReference type="Proteomes" id="UP000055048">
    <property type="component" value="Unassembled WGS sequence"/>
</dbReference>
<proteinExistence type="predicted"/>
<sequence length="46" mass="4717">MSSGKCEAGSQAEMTVGGNPSVDTGSSSLIDELARNRQSLQSIGFL</sequence>
<dbReference type="EMBL" id="JYDJ01000735">
    <property type="protein sequence ID" value="KRX33680.1"/>
    <property type="molecule type" value="Genomic_DNA"/>
</dbReference>
<reference evidence="2 3" key="1">
    <citation type="submission" date="2015-01" db="EMBL/GenBank/DDBJ databases">
        <title>Evolution of Trichinella species and genotypes.</title>
        <authorList>
            <person name="Korhonen P.K."/>
            <person name="Edoardo P."/>
            <person name="Giuseppe L.R."/>
            <person name="Gasser R.B."/>
        </authorList>
    </citation>
    <scope>NUCLEOTIDE SEQUENCE [LARGE SCALE GENOMIC DNA]</scope>
    <source>
        <strain evidence="2">ISS417</strain>
    </source>
</reference>
<feature type="region of interest" description="Disordered" evidence="1">
    <location>
        <begin position="1"/>
        <end position="30"/>
    </location>
</feature>
<evidence type="ECO:0000256" key="1">
    <source>
        <dbReference type="SAM" id="MobiDB-lite"/>
    </source>
</evidence>
<comment type="caution">
    <text evidence="2">The sequence shown here is derived from an EMBL/GenBank/DDBJ whole genome shotgun (WGS) entry which is preliminary data.</text>
</comment>
<name>A0A0V0T3S1_9BILA</name>
<dbReference type="AlphaFoldDB" id="A0A0V0T3S1"/>
<organism evidence="2 3">
    <name type="scientific">Trichinella murrelli</name>
    <dbReference type="NCBI Taxonomy" id="144512"/>
    <lineage>
        <taxon>Eukaryota</taxon>
        <taxon>Metazoa</taxon>
        <taxon>Ecdysozoa</taxon>
        <taxon>Nematoda</taxon>
        <taxon>Enoplea</taxon>
        <taxon>Dorylaimia</taxon>
        <taxon>Trichinellida</taxon>
        <taxon>Trichinellidae</taxon>
        <taxon>Trichinella</taxon>
    </lineage>
</organism>
<accession>A0A0V0T3S1</accession>
<gene>
    <name evidence="2" type="ORF">T05_5707</name>
</gene>
<keyword evidence="3" id="KW-1185">Reference proteome</keyword>
<evidence type="ECO:0000313" key="3">
    <source>
        <dbReference type="Proteomes" id="UP000055048"/>
    </source>
</evidence>
<protein>
    <submittedName>
        <fullName evidence="2">Uncharacterized protein</fullName>
    </submittedName>
</protein>